<dbReference type="InterPro" id="IPR011060">
    <property type="entry name" value="RibuloseP-bd_barrel"/>
</dbReference>
<evidence type="ECO:0000313" key="10">
    <source>
        <dbReference type="EMBL" id="MFC6837611.1"/>
    </source>
</evidence>
<comment type="catalytic activity">
    <reaction evidence="1 8">
        <text>N-(5-phospho-beta-D-ribosyl)anthranilate = 1-(2-carboxyphenylamino)-1-deoxy-D-ribulose 5-phosphate</text>
        <dbReference type="Rhea" id="RHEA:21540"/>
        <dbReference type="ChEBI" id="CHEBI:18277"/>
        <dbReference type="ChEBI" id="CHEBI:58613"/>
        <dbReference type="EC" id="5.3.1.24"/>
    </reaction>
</comment>
<dbReference type="HAMAP" id="MF_00135">
    <property type="entry name" value="PRAI"/>
    <property type="match status" value="1"/>
</dbReference>
<dbReference type="InterPro" id="IPR013785">
    <property type="entry name" value="Aldolase_TIM"/>
</dbReference>
<dbReference type="EC" id="5.3.1.24" evidence="8"/>
<dbReference type="PANTHER" id="PTHR42894">
    <property type="entry name" value="N-(5'-PHOSPHORIBOSYL)ANTHRANILATE ISOMERASE"/>
    <property type="match status" value="1"/>
</dbReference>
<comment type="caution">
    <text evidence="10">The sequence shown here is derived from an EMBL/GenBank/DDBJ whole genome shotgun (WGS) entry which is preliminary data.</text>
</comment>
<evidence type="ECO:0000313" key="11">
    <source>
        <dbReference type="Proteomes" id="UP001596406"/>
    </source>
</evidence>
<feature type="domain" description="N-(5'phosphoribosyl) anthranilate isomerase (PRAI)" evidence="9">
    <location>
        <begin position="5"/>
        <end position="202"/>
    </location>
</feature>
<dbReference type="Pfam" id="PF00697">
    <property type="entry name" value="PRAI"/>
    <property type="match status" value="1"/>
</dbReference>
<dbReference type="InterPro" id="IPR001240">
    <property type="entry name" value="PRAI_dom"/>
</dbReference>
<dbReference type="Gene3D" id="3.20.20.70">
    <property type="entry name" value="Aldolase class I"/>
    <property type="match status" value="1"/>
</dbReference>
<accession>A0ABD5UE48</accession>
<proteinExistence type="inferred from homology"/>
<gene>
    <name evidence="8" type="primary">trpF</name>
    <name evidence="10" type="ORF">ACFQHK_14030</name>
</gene>
<evidence type="ECO:0000256" key="8">
    <source>
        <dbReference type="HAMAP-Rule" id="MF_00135"/>
    </source>
</evidence>
<dbReference type="GO" id="GO:0004640">
    <property type="term" value="F:phosphoribosylanthranilate isomerase activity"/>
    <property type="evidence" value="ECO:0007669"/>
    <property type="project" value="UniProtKB-UniRule"/>
</dbReference>
<keyword evidence="5 8" id="KW-0822">Tryptophan biosynthesis</keyword>
<sequence>MARVKLCGITTASDRDAAVAAGADALGFISEVSVDTHRELLPEDAAALVASTPPFVTTTLVTMPDSPAAGADLVARVRPDVVQVHGLSPADIETLAAAVDARVVAAVGADEPDVVAYADGADALLVDTPATDGGGGTGETHDWARTRSVVEDLDTPVVLAGGLTPANVGEAVASVDPYAVDVASGVEGPDGRKDDAAMRAFVAGARGAV</sequence>
<dbReference type="GO" id="GO:0000162">
    <property type="term" value="P:L-tryptophan biosynthetic process"/>
    <property type="evidence" value="ECO:0007669"/>
    <property type="project" value="UniProtKB-UniRule"/>
</dbReference>
<keyword evidence="4 8" id="KW-0028">Amino-acid biosynthesis</keyword>
<protein>
    <recommendedName>
        <fullName evidence="8">N-(5'-phosphoribosyl)anthranilate isomerase</fullName>
        <shortName evidence="8">PRAI</shortName>
        <ecNumber evidence="8">5.3.1.24</ecNumber>
    </recommendedName>
</protein>
<evidence type="ECO:0000256" key="2">
    <source>
        <dbReference type="ARBA" id="ARBA00004664"/>
    </source>
</evidence>
<dbReference type="RefSeq" id="WP_304449275.1">
    <property type="nucleotide sequence ID" value="NZ_JARRAH010000001.1"/>
</dbReference>
<name>A0ABD5UE48_9EURY</name>
<dbReference type="EMBL" id="JBHSXM010000001">
    <property type="protein sequence ID" value="MFC6837611.1"/>
    <property type="molecule type" value="Genomic_DNA"/>
</dbReference>
<evidence type="ECO:0000256" key="1">
    <source>
        <dbReference type="ARBA" id="ARBA00001164"/>
    </source>
</evidence>
<keyword evidence="11" id="KW-1185">Reference proteome</keyword>
<evidence type="ECO:0000256" key="3">
    <source>
        <dbReference type="ARBA" id="ARBA00007571"/>
    </source>
</evidence>
<evidence type="ECO:0000256" key="6">
    <source>
        <dbReference type="ARBA" id="ARBA00023141"/>
    </source>
</evidence>
<dbReference type="Proteomes" id="UP001596406">
    <property type="component" value="Unassembled WGS sequence"/>
</dbReference>
<evidence type="ECO:0000256" key="5">
    <source>
        <dbReference type="ARBA" id="ARBA00022822"/>
    </source>
</evidence>
<dbReference type="SUPFAM" id="SSF51366">
    <property type="entry name" value="Ribulose-phoshate binding barrel"/>
    <property type="match status" value="1"/>
</dbReference>
<keyword evidence="7 8" id="KW-0413">Isomerase</keyword>
<evidence type="ECO:0000256" key="4">
    <source>
        <dbReference type="ARBA" id="ARBA00022605"/>
    </source>
</evidence>
<organism evidence="10 11">
    <name type="scientific">Halomarina ordinaria</name>
    <dbReference type="NCBI Taxonomy" id="3033939"/>
    <lineage>
        <taxon>Archaea</taxon>
        <taxon>Methanobacteriati</taxon>
        <taxon>Methanobacteriota</taxon>
        <taxon>Stenosarchaea group</taxon>
        <taxon>Halobacteria</taxon>
        <taxon>Halobacteriales</taxon>
        <taxon>Natronomonadaceae</taxon>
        <taxon>Halomarina</taxon>
    </lineage>
</organism>
<dbReference type="CDD" id="cd00405">
    <property type="entry name" value="PRAI"/>
    <property type="match status" value="1"/>
</dbReference>
<comment type="pathway">
    <text evidence="2 8">Amino-acid biosynthesis; L-tryptophan biosynthesis; L-tryptophan from chorismate: step 3/5.</text>
</comment>
<dbReference type="PANTHER" id="PTHR42894:SF1">
    <property type="entry name" value="N-(5'-PHOSPHORIBOSYL)ANTHRANILATE ISOMERASE"/>
    <property type="match status" value="1"/>
</dbReference>
<reference evidence="10 11" key="1">
    <citation type="journal article" date="2019" name="Int. J. Syst. Evol. Microbiol.">
        <title>The Global Catalogue of Microorganisms (GCM) 10K type strain sequencing project: providing services to taxonomists for standard genome sequencing and annotation.</title>
        <authorList>
            <consortium name="The Broad Institute Genomics Platform"/>
            <consortium name="The Broad Institute Genome Sequencing Center for Infectious Disease"/>
            <person name="Wu L."/>
            <person name="Ma J."/>
        </authorList>
    </citation>
    <scope>NUCLEOTIDE SEQUENCE [LARGE SCALE GENOMIC DNA]</scope>
    <source>
        <strain evidence="10 11">PSRA2</strain>
    </source>
</reference>
<evidence type="ECO:0000256" key="7">
    <source>
        <dbReference type="ARBA" id="ARBA00023235"/>
    </source>
</evidence>
<keyword evidence="6 8" id="KW-0057">Aromatic amino acid biosynthesis</keyword>
<dbReference type="AlphaFoldDB" id="A0ABD5UE48"/>
<dbReference type="InterPro" id="IPR044643">
    <property type="entry name" value="TrpF_fam"/>
</dbReference>
<comment type="similarity">
    <text evidence="3 8">Belongs to the TrpF family.</text>
</comment>
<evidence type="ECO:0000259" key="9">
    <source>
        <dbReference type="Pfam" id="PF00697"/>
    </source>
</evidence>